<reference evidence="6" key="1">
    <citation type="submission" date="2011-05" db="EMBL/GenBank/DDBJ databases">
        <title>Complete sequence of Desulfotomaculum ruminis DSM 2154.</title>
        <authorList>
            <person name="Lucas S."/>
            <person name="Copeland A."/>
            <person name="Lapidus A."/>
            <person name="Cheng J.-F."/>
            <person name="Goodwin L."/>
            <person name="Pitluck S."/>
            <person name="Lu M."/>
            <person name="Detter J.C."/>
            <person name="Han C."/>
            <person name="Tapia R."/>
            <person name="Land M."/>
            <person name="Hauser L."/>
            <person name="Kyrpides N."/>
            <person name="Ivanova N."/>
            <person name="Mikhailova N."/>
            <person name="Pagani I."/>
            <person name="Stams A.J.M."/>
            <person name="Plugge C.M."/>
            <person name="Muyzer G."/>
            <person name="Kuever J."/>
            <person name="Parshina S.N."/>
            <person name="Ivanova A.E."/>
            <person name="Nazina T.N."/>
            <person name="Brambilla E."/>
            <person name="Spring S."/>
            <person name="Klenk H.-P."/>
            <person name="Woyke T."/>
        </authorList>
    </citation>
    <scope>NUCLEOTIDE SEQUENCE [LARGE SCALE GENOMIC DNA]</scope>
    <source>
        <strain evidence="6">ATCC 23193 / DSM 2154 / NCIB 8452 / DL</strain>
    </source>
</reference>
<dbReference type="CDD" id="cd07377">
    <property type="entry name" value="WHTH_GntR"/>
    <property type="match status" value="1"/>
</dbReference>
<keyword evidence="1" id="KW-0805">Transcription regulation</keyword>
<evidence type="ECO:0000256" key="2">
    <source>
        <dbReference type="ARBA" id="ARBA00023125"/>
    </source>
</evidence>
<dbReference type="Pfam" id="PF00392">
    <property type="entry name" value="GntR"/>
    <property type="match status" value="1"/>
</dbReference>
<dbReference type="InterPro" id="IPR011711">
    <property type="entry name" value="GntR_C"/>
</dbReference>
<dbReference type="PRINTS" id="PR00035">
    <property type="entry name" value="HTHGNTR"/>
</dbReference>
<dbReference type="PANTHER" id="PTHR43537:SF5">
    <property type="entry name" value="UXU OPERON TRANSCRIPTIONAL REGULATOR"/>
    <property type="match status" value="1"/>
</dbReference>
<organism evidence="5 6">
    <name type="scientific">Desulforamulus ruminis (strain ATCC 23193 / DSM 2154 / NCIMB 8452 / DL)</name>
    <name type="common">Desulfotomaculum ruminis</name>
    <dbReference type="NCBI Taxonomy" id="696281"/>
    <lineage>
        <taxon>Bacteria</taxon>
        <taxon>Bacillati</taxon>
        <taxon>Bacillota</taxon>
        <taxon>Clostridia</taxon>
        <taxon>Eubacteriales</taxon>
        <taxon>Peptococcaceae</taxon>
        <taxon>Desulforamulus</taxon>
    </lineage>
</organism>
<dbReference type="Gene3D" id="1.10.10.10">
    <property type="entry name" value="Winged helix-like DNA-binding domain superfamily/Winged helix DNA-binding domain"/>
    <property type="match status" value="1"/>
</dbReference>
<dbReference type="GO" id="GO:0003677">
    <property type="term" value="F:DNA binding"/>
    <property type="evidence" value="ECO:0007669"/>
    <property type="project" value="UniProtKB-KW"/>
</dbReference>
<dbReference type="Pfam" id="PF07729">
    <property type="entry name" value="FCD"/>
    <property type="match status" value="1"/>
</dbReference>
<sequence>MFNNKIGRSDTLRNEVAGYIKTLISSGQLKPGDRLPTERVMSENFGVSRTVIRDAVKTLAGIGLLEVKHGVGIFVATVDGALVGRQLSNLLTYHLDTIEHIYEVRILLEKFAAQWAAERCTQEDYEKIKDLLEEAHTVNPIEYGDRFADLNRKFHLLIAEASQNPVIAMMVENILDLLENVSDETHTIPGRANLSIEQHEKVLELIIQHKPQEAKRAMEEHLSSVLTTLKKKNNPNTVL</sequence>
<keyword evidence="2" id="KW-0238">DNA-binding</keyword>
<dbReference type="SMART" id="SM00895">
    <property type="entry name" value="FCD"/>
    <property type="match status" value="1"/>
</dbReference>
<proteinExistence type="predicted"/>
<gene>
    <name evidence="5" type="ordered locus">Desru_1691</name>
</gene>
<accession>F6DSW1</accession>
<dbReference type="KEGG" id="dru:Desru_1691"/>
<dbReference type="eggNOG" id="COG2186">
    <property type="taxonomic scope" value="Bacteria"/>
</dbReference>
<dbReference type="SUPFAM" id="SSF46785">
    <property type="entry name" value="Winged helix' DNA-binding domain"/>
    <property type="match status" value="1"/>
</dbReference>
<dbReference type="AlphaFoldDB" id="F6DSW1"/>
<dbReference type="InterPro" id="IPR036390">
    <property type="entry name" value="WH_DNA-bd_sf"/>
</dbReference>
<evidence type="ECO:0000259" key="4">
    <source>
        <dbReference type="PROSITE" id="PS50949"/>
    </source>
</evidence>
<protein>
    <submittedName>
        <fullName evidence="5">GntR domain protein</fullName>
    </submittedName>
</protein>
<evidence type="ECO:0000256" key="1">
    <source>
        <dbReference type="ARBA" id="ARBA00023015"/>
    </source>
</evidence>
<dbReference type="GO" id="GO:0003700">
    <property type="term" value="F:DNA-binding transcription factor activity"/>
    <property type="evidence" value="ECO:0007669"/>
    <property type="project" value="InterPro"/>
</dbReference>
<dbReference type="STRING" id="696281.Desru_1691"/>
<name>F6DSW1_DESRL</name>
<dbReference type="InterPro" id="IPR036388">
    <property type="entry name" value="WH-like_DNA-bd_sf"/>
</dbReference>
<dbReference type="SUPFAM" id="SSF48008">
    <property type="entry name" value="GntR ligand-binding domain-like"/>
    <property type="match status" value="1"/>
</dbReference>
<dbReference type="SMART" id="SM00345">
    <property type="entry name" value="HTH_GNTR"/>
    <property type="match status" value="1"/>
</dbReference>
<evidence type="ECO:0000313" key="6">
    <source>
        <dbReference type="Proteomes" id="UP000009234"/>
    </source>
</evidence>
<dbReference type="Proteomes" id="UP000009234">
    <property type="component" value="Chromosome"/>
</dbReference>
<dbReference type="InterPro" id="IPR000524">
    <property type="entry name" value="Tscrpt_reg_HTH_GntR"/>
</dbReference>
<keyword evidence="3" id="KW-0804">Transcription</keyword>
<dbReference type="InterPro" id="IPR008920">
    <property type="entry name" value="TF_FadR/GntR_C"/>
</dbReference>
<keyword evidence="6" id="KW-1185">Reference proteome</keyword>
<dbReference type="Gene3D" id="1.20.120.530">
    <property type="entry name" value="GntR ligand-binding domain-like"/>
    <property type="match status" value="1"/>
</dbReference>
<evidence type="ECO:0000313" key="5">
    <source>
        <dbReference type="EMBL" id="AEG59955.1"/>
    </source>
</evidence>
<dbReference type="HOGENOM" id="CLU_017584_9_3_9"/>
<dbReference type="PANTHER" id="PTHR43537">
    <property type="entry name" value="TRANSCRIPTIONAL REGULATOR, GNTR FAMILY"/>
    <property type="match status" value="1"/>
</dbReference>
<reference evidence="5 6" key="2">
    <citation type="journal article" date="2012" name="Stand. Genomic Sci.">
        <title>Complete genome sequence of the sulfate-reducing firmicute Desulfotomaculum ruminis type strain (DL(T)).</title>
        <authorList>
            <person name="Spring S."/>
            <person name="Visser M."/>
            <person name="Lu M."/>
            <person name="Copeland A."/>
            <person name="Lapidus A."/>
            <person name="Lucas S."/>
            <person name="Cheng J.F."/>
            <person name="Han C."/>
            <person name="Tapia R."/>
            <person name="Goodwin L.A."/>
            <person name="Pitluck S."/>
            <person name="Ivanova N."/>
            <person name="Land M."/>
            <person name="Hauser L."/>
            <person name="Larimer F."/>
            <person name="Rohde M."/>
            <person name="Goker M."/>
            <person name="Detter J.C."/>
            <person name="Kyrpides N.C."/>
            <person name="Woyke T."/>
            <person name="Schaap P.J."/>
            <person name="Plugge C.M."/>
            <person name="Muyzer G."/>
            <person name="Kuever J."/>
            <person name="Pereira I.A."/>
            <person name="Parshina S.N."/>
            <person name="Bernier-Latmani R."/>
            <person name="Stams A.J."/>
            <person name="Klenk H.P."/>
        </authorList>
    </citation>
    <scope>NUCLEOTIDE SEQUENCE [LARGE SCALE GENOMIC DNA]</scope>
    <source>
        <strain evidence="6">ATCC 23193 / DSM 2154 / NCIB 8452 / DL</strain>
    </source>
</reference>
<dbReference type="EMBL" id="CP002780">
    <property type="protein sequence ID" value="AEG59955.1"/>
    <property type="molecule type" value="Genomic_DNA"/>
</dbReference>
<evidence type="ECO:0000256" key="3">
    <source>
        <dbReference type="ARBA" id="ARBA00023163"/>
    </source>
</evidence>
<feature type="domain" description="HTH gntR-type" evidence="4">
    <location>
        <begin position="10"/>
        <end position="78"/>
    </location>
</feature>
<dbReference type="PROSITE" id="PS50949">
    <property type="entry name" value="HTH_GNTR"/>
    <property type="match status" value="1"/>
</dbReference>